<feature type="non-terminal residue" evidence="1">
    <location>
        <position position="1"/>
    </location>
</feature>
<dbReference type="AlphaFoldDB" id="X1CZA5"/>
<gene>
    <name evidence="1" type="ORF">S01H4_22927</name>
</gene>
<dbReference type="EMBL" id="BART01010573">
    <property type="protein sequence ID" value="GAG89536.1"/>
    <property type="molecule type" value="Genomic_DNA"/>
</dbReference>
<organism evidence="1">
    <name type="scientific">marine sediment metagenome</name>
    <dbReference type="NCBI Taxonomy" id="412755"/>
    <lineage>
        <taxon>unclassified sequences</taxon>
        <taxon>metagenomes</taxon>
        <taxon>ecological metagenomes</taxon>
    </lineage>
</organism>
<name>X1CZA5_9ZZZZ</name>
<reference evidence="1" key="1">
    <citation type="journal article" date="2014" name="Front. Microbiol.">
        <title>High frequency of phylogenetically diverse reductive dehalogenase-homologous genes in deep subseafloor sedimentary metagenomes.</title>
        <authorList>
            <person name="Kawai M."/>
            <person name="Futagami T."/>
            <person name="Toyoda A."/>
            <person name="Takaki Y."/>
            <person name="Nishi S."/>
            <person name="Hori S."/>
            <person name="Arai W."/>
            <person name="Tsubouchi T."/>
            <person name="Morono Y."/>
            <person name="Uchiyama I."/>
            <person name="Ito T."/>
            <person name="Fujiyama A."/>
            <person name="Inagaki F."/>
            <person name="Takami H."/>
        </authorList>
    </citation>
    <scope>NUCLEOTIDE SEQUENCE</scope>
    <source>
        <strain evidence="1">Expedition CK06-06</strain>
    </source>
</reference>
<comment type="caution">
    <text evidence="1">The sequence shown here is derived from an EMBL/GenBank/DDBJ whole genome shotgun (WGS) entry which is preliminary data.</text>
</comment>
<accession>X1CZA5</accession>
<sequence>IIAGKFLISPYKGFLAQIFGFLTVAKDPVTYVEY</sequence>
<proteinExistence type="predicted"/>
<evidence type="ECO:0000313" key="1">
    <source>
        <dbReference type="EMBL" id="GAG89536.1"/>
    </source>
</evidence>
<protein>
    <submittedName>
        <fullName evidence="1">Uncharacterized protein</fullName>
    </submittedName>
</protein>